<comment type="caution">
    <text evidence="1">The sequence shown here is derived from an EMBL/GenBank/DDBJ whole genome shotgun (WGS) entry which is preliminary data.</text>
</comment>
<protein>
    <submittedName>
        <fullName evidence="1">Uncharacterized protein</fullName>
    </submittedName>
</protein>
<evidence type="ECO:0000313" key="2">
    <source>
        <dbReference type="Proteomes" id="UP001062846"/>
    </source>
</evidence>
<dbReference type="EMBL" id="CM046392">
    <property type="protein sequence ID" value="KAI8554444.1"/>
    <property type="molecule type" value="Genomic_DNA"/>
</dbReference>
<dbReference type="Proteomes" id="UP001062846">
    <property type="component" value="Chromosome 5"/>
</dbReference>
<proteinExistence type="predicted"/>
<reference evidence="1" key="1">
    <citation type="submission" date="2022-02" db="EMBL/GenBank/DDBJ databases">
        <title>Plant Genome Project.</title>
        <authorList>
            <person name="Zhang R.-G."/>
        </authorList>
    </citation>
    <scope>NUCLEOTIDE SEQUENCE</scope>
    <source>
        <strain evidence="1">AT1</strain>
    </source>
</reference>
<evidence type="ECO:0000313" key="1">
    <source>
        <dbReference type="EMBL" id="KAI8554444.1"/>
    </source>
</evidence>
<keyword evidence="2" id="KW-1185">Reference proteome</keyword>
<organism evidence="1 2">
    <name type="scientific">Rhododendron molle</name>
    <name type="common">Chinese azalea</name>
    <name type="synonym">Azalea mollis</name>
    <dbReference type="NCBI Taxonomy" id="49168"/>
    <lineage>
        <taxon>Eukaryota</taxon>
        <taxon>Viridiplantae</taxon>
        <taxon>Streptophyta</taxon>
        <taxon>Embryophyta</taxon>
        <taxon>Tracheophyta</taxon>
        <taxon>Spermatophyta</taxon>
        <taxon>Magnoliopsida</taxon>
        <taxon>eudicotyledons</taxon>
        <taxon>Gunneridae</taxon>
        <taxon>Pentapetalae</taxon>
        <taxon>asterids</taxon>
        <taxon>Ericales</taxon>
        <taxon>Ericaceae</taxon>
        <taxon>Ericoideae</taxon>
        <taxon>Rhodoreae</taxon>
        <taxon>Rhododendron</taxon>
    </lineage>
</organism>
<accession>A0ACC0NNB8</accession>
<name>A0ACC0NNB8_RHOML</name>
<sequence>MVELSEFESFPSPKVYMVVKRQPFTLVVDGTEREDRSRVATRRKQRRRRVVAAVVEDMEFEAETKEQRPQRQRMRVEWRGGKASFN</sequence>
<gene>
    <name evidence="1" type="ORF">RHMOL_Rhmol05G0099300</name>
</gene>